<evidence type="ECO:0000256" key="1">
    <source>
        <dbReference type="ARBA" id="ARBA00004229"/>
    </source>
</evidence>
<dbReference type="Gene3D" id="3.40.50.720">
    <property type="entry name" value="NAD(P)-binding Rossmann-like Domain"/>
    <property type="match status" value="2"/>
</dbReference>
<dbReference type="CDD" id="cd04902">
    <property type="entry name" value="ACT_3PGDH-xct"/>
    <property type="match status" value="1"/>
</dbReference>
<dbReference type="PROSITE" id="PS00671">
    <property type="entry name" value="D_2_HYDROXYACID_DH_3"/>
    <property type="match status" value="1"/>
</dbReference>
<dbReference type="CDD" id="cd12173">
    <property type="entry name" value="PGDH_4"/>
    <property type="match status" value="1"/>
</dbReference>
<dbReference type="PROSITE" id="PS00065">
    <property type="entry name" value="D_2_HYDROXYACID_DH_1"/>
    <property type="match status" value="1"/>
</dbReference>
<reference evidence="13" key="1">
    <citation type="submission" date="2020-07" db="EMBL/GenBank/DDBJ databases">
        <title>Ethylene signaling mediates host invasion by parasitic plants.</title>
        <authorList>
            <person name="Yoshida S."/>
        </authorList>
    </citation>
    <scope>NUCLEOTIDE SEQUENCE</scope>
    <source>
        <strain evidence="13">Okayama</strain>
    </source>
</reference>
<feature type="domain" description="ACT" evidence="12">
    <location>
        <begin position="560"/>
        <end position="632"/>
    </location>
</feature>
<dbReference type="InterPro" id="IPR045865">
    <property type="entry name" value="ACT-like_dom_sf"/>
</dbReference>
<keyword evidence="14" id="KW-1185">Reference proteome</keyword>
<dbReference type="SUPFAM" id="SSF51735">
    <property type="entry name" value="NAD(P)-binding Rossmann-fold domains"/>
    <property type="match status" value="1"/>
</dbReference>
<dbReference type="InterPro" id="IPR029752">
    <property type="entry name" value="D-isomer_DH_CS1"/>
</dbReference>
<dbReference type="InterPro" id="IPR029753">
    <property type="entry name" value="D-isomer_DH_CS"/>
</dbReference>
<evidence type="ECO:0000256" key="11">
    <source>
        <dbReference type="SAM" id="MobiDB-lite"/>
    </source>
</evidence>
<dbReference type="GO" id="GO:0051287">
    <property type="term" value="F:NAD binding"/>
    <property type="evidence" value="ECO:0007669"/>
    <property type="project" value="UniProtKB-UniRule"/>
</dbReference>
<dbReference type="Pfam" id="PF01842">
    <property type="entry name" value="ACT"/>
    <property type="match status" value="1"/>
</dbReference>
<comment type="pathway">
    <text evidence="2 10">Amino-acid biosynthesis; L-serine biosynthesis; L-serine from 3-phospho-D-glycerate: step 1/3.</text>
</comment>
<sequence>MAATSVSSATNLHNQTPTAFSSHSKNNSNPPSLHLSFSNSSISLQKLSLFTPNSSNSRASAILNVLKTEQHSELASNARPDSDPVLKSSKPTILVSEKLGEAGLDLLRTFGNVECLYNLSPEDLCAKIGECDALIVRSGTKVTRQVFEAAKGRLKVVGRAGVGIDNVDLQAATEFGCLVVNAPTANTIAAAEHGIALLAAMARNVAQADASMKSGKWQRNKYVGVSLVGKTLAVMGFGKVGSEVARRAKGLGMNVIAHDPYAPADRARAIGVDLVSFDQAISTADFVSLHMPLTPTTNKIFNDANFAKMKKGVRVINVARGGVIDEDALVRALDSGIVAQAALDVFTEEPPSKDSKLVQHENVTVTPHLGASTKEAQEGVAVEIAEAVVGALRGELSATAVNAPMVPPEVLSELAPYVTLAEKLGRLAVQLVAGGSGIQSVKVTYNSARDPDNLDTRLLRAMITKGIIEPISDAHINLVNADFIAKQKGLRISEERAVVNSSSENPVESIQVQISNVNSKFASAVLENGHVSIEGKVKYGIPHLTRVGSFSVDVSLDGNLILCRQVDQPGMIGQVGQILGERNVNVSFMSVGRTAKRTKAIMAIGVDEEPDKDTLKMIGEVSAIDEFVFLDL</sequence>
<dbReference type="InterPro" id="IPR045626">
    <property type="entry name" value="PGDH_ASB_dom"/>
</dbReference>
<gene>
    <name evidence="13" type="ORF">PHJA_002873800</name>
</gene>
<dbReference type="GO" id="GO:0009570">
    <property type="term" value="C:chloroplast stroma"/>
    <property type="evidence" value="ECO:0007669"/>
    <property type="project" value="TreeGrafter"/>
</dbReference>
<dbReference type="SUPFAM" id="SSF143548">
    <property type="entry name" value="Serine metabolism enzymes domain"/>
    <property type="match status" value="1"/>
</dbReference>
<comment type="caution">
    <text evidence="13">The sequence shown here is derived from an EMBL/GenBank/DDBJ whole genome shotgun (WGS) entry which is preliminary data.</text>
</comment>
<proteinExistence type="inferred from homology"/>
<dbReference type="FunFam" id="3.30.70.260:FF:000008">
    <property type="entry name" value="D-3-phosphoglycerate dehydrogenase, chloroplastic"/>
    <property type="match status" value="1"/>
</dbReference>
<evidence type="ECO:0000256" key="4">
    <source>
        <dbReference type="ARBA" id="ARBA00022528"/>
    </source>
</evidence>
<dbReference type="NCBIfam" id="TIGR01327">
    <property type="entry name" value="PGDH"/>
    <property type="match status" value="1"/>
</dbReference>
<dbReference type="AlphaFoldDB" id="A0A830D6H2"/>
<dbReference type="Pfam" id="PF19304">
    <property type="entry name" value="PGDH_inter"/>
    <property type="match status" value="1"/>
</dbReference>
<evidence type="ECO:0000256" key="6">
    <source>
        <dbReference type="ARBA" id="ARBA00022946"/>
    </source>
</evidence>
<comment type="subcellular location">
    <subcellularLocation>
        <location evidence="1">Plastid</location>
        <location evidence="1">Chloroplast</location>
    </subcellularLocation>
</comment>
<evidence type="ECO:0000256" key="9">
    <source>
        <dbReference type="ARBA" id="ARBA00048731"/>
    </source>
</evidence>
<evidence type="ECO:0000256" key="7">
    <source>
        <dbReference type="ARBA" id="ARBA00023002"/>
    </source>
</evidence>
<dbReference type="PROSITE" id="PS00670">
    <property type="entry name" value="D_2_HYDROXYACID_DH_2"/>
    <property type="match status" value="1"/>
</dbReference>
<feature type="region of interest" description="Disordered" evidence="11">
    <location>
        <begin position="1"/>
        <end position="32"/>
    </location>
</feature>
<evidence type="ECO:0000313" key="14">
    <source>
        <dbReference type="Proteomes" id="UP000653305"/>
    </source>
</evidence>
<keyword evidence="10" id="KW-0028">Amino-acid biosynthesis</keyword>
<dbReference type="InterPro" id="IPR015878">
    <property type="entry name" value="Ado_hCys_hydrolase_NAD-bd"/>
</dbReference>
<dbReference type="Pfam" id="PF02826">
    <property type="entry name" value="2-Hacid_dh_C"/>
    <property type="match status" value="1"/>
</dbReference>
<dbReference type="UniPathway" id="UPA00135">
    <property type="reaction ID" value="UER00196"/>
</dbReference>
<protein>
    <recommendedName>
        <fullName evidence="10">D-3-phosphoglycerate dehydrogenase</fullName>
        <ecNumber evidence="10">1.1.1.95</ecNumber>
    </recommendedName>
</protein>
<evidence type="ECO:0000256" key="3">
    <source>
        <dbReference type="ARBA" id="ARBA00005854"/>
    </source>
</evidence>
<keyword evidence="4" id="KW-0150">Chloroplast</keyword>
<dbReference type="PANTHER" id="PTHR42938:SF46">
    <property type="entry name" value="D-3-PHOSPHOGLYCERATE DEHYDROGENASE 2, CHLOROPLASTIC"/>
    <property type="match status" value="1"/>
</dbReference>
<accession>A0A830D6H2</accession>
<keyword evidence="8 10" id="KW-0520">NAD</keyword>
<dbReference type="PANTHER" id="PTHR42938">
    <property type="entry name" value="FORMATE DEHYDROGENASE 1"/>
    <property type="match status" value="1"/>
</dbReference>
<dbReference type="FunFam" id="3.30.1330.90:FF:000003">
    <property type="entry name" value="D-3-phosphoglycerate dehydrogenase"/>
    <property type="match status" value="1"/>
</dbReference>
<dbReference type="FunFam" id="3.40.50.720:FF:000021">
    <property type="entry name" value="D-3-phosphoglycerate dehydrogenase"/>
    <property type="match status" value="1"/>
</dbReference>
<feature type="compositionally biased region" description="Low complexity" evidence="11">
    <location>
        <begin position="20"/>
        <end position="32"/>
    </location>
</feature>
<dbReference type="EMBL" id="BMAC01001462">
    <property type="protein sequence ID" value="GFQ07297.1"/>
    <property type="molecule type" value="Genomic_DNA"/>
</dbReference>
<dbReference type="GO" id="GO:0006564">
    <property type="term" value="P:L-serine biosynthetic process"/>
    <property type="evidence" value="ECO:0007669"/>
    <property type="project" value="UniProtKB-KW"/>
</dbReference>
<keyword evidence="6" id="KW-0809">Transit peptide</keyword>
<dbReference type="GO" id="GO:0004617">
    <property type="term" value="F:phosphoglycerate dehydrogenase activity"/>
    <property type="evidence" value="ECO:0007669"/>
    <property type="project" value="UniProtKB-EC"/>
</dbReference>
<dbReference type="Gene3D" id="3.30.1330.90">
    <property type="entry name" value="D-3-phosphoglycerate dehydrogenase, domain 3"/>
    <property type="match status" value="1"/>
</dbReference>
<evidence type="ECO:0000259" key="12">
    <source>
        <dbReference type="PROSITE" id="PS51671"/>
    </source>
</evidence>
<name>A0A830D6H2_9LAMI</name>
<organism evidence="13 14">
    <name type="scientific">Phtheirospermum japonicum</name>
    <dbReference type="NCBI Taxonomy" id="374723"/>
    <lineage>
        <taxon>Eukaryota</taxon>
        <taxon>Viridiplantae</taxon>
        <taxon>Streptophyta</taxon>
        <taxon>Embryophyta</taxon>
        <taxon>Tracheophyta</taxon>
        <taxon>Spermatophyta</taxon>
        <taxon>Magnoliopsida</taxon>
        <taxon>eudicotyledons</taxon>
        <taxon>Gunneridae</taxon>
        <taxon>Pentapetalae</taxon>
        <taxon>asterids</taxon>
        <taxon>lamiids</taxon>
        <taxon>Lamiales</taxon>
        <taxon>Orobanchaceae</taxon>
        <taxon>Orobanchaceae incertae sedis</taxon>
        <taxon>Phtheirospermum</taxon>
    </lineage>
</organism>
<comment type="similarity">
    <text evidence="3 10">Belongs to the D-isomer specific 2-hydroxyacid dehydrogenase family.</text>
</comment>
<keyword evidence="7 10" id="KW-0560">Oxidoreductase</keyword>
<dbReference type="Pfam" id="PF00389">
    <property type="entry name" value="2-Hacid_dh"/>
    <property type="match status" value="1"/>
</dbReference>
<evidence type="ECO:0000313" key="13">
    <source>
        <dbReference type="EMBL" id="GFQ07297.1"/>
    </source>
</evidence>
<dbReference type="InterPro" id="IPR006236">
    <property type="entry name" value="PGDH"/>
</dbReference>
<evidence type="ECO:0000256" key="2">
    <source>
        <dbReference type="ARBA" id="ARBA00005216"/>
    </source>
</evidence>
<feature type="compositionally biased region" description="Polar residues" evidence="11">
    <location>
        <begin position="1"/>
        <end position="19"/>
    </location>
</feature>
<dbReference type="InterPro" id="IPR029009">
    <property type="entry name" value="ASB_dom_sf"/>
</dbReference>
<dbReference type="SMART" id="SM00997">
    <property type="entry name" value="AdoHcyase_NAD"/>
    <property type="match status" value="1"/>
</dbReference>
<evidence type="ECO:0000256" key="5">
    <source>
        <dbReference type="ARBA" id="ARBA00022640"/>
    </source>
</evidence>
<dbReference type="OrthoDB" id="298012at2759"/>
<keyword evidence="10" id="KW-0718">Serine biosynthesis</keyword>
<keyword evidence="5" id="KW-0934">Plastid</keyword>
<dbReference type="PROSITE" id="PS51671">
    <property type="entry name" value="ACT"/>
    <property type="match status" value="1"/>
</dbReference>
<comment type="catalytic activity">
    <reaction evidence="9 10">
        <text>(2R)-3-phosphoglycerate + NAD(+) = 3-phosphooxypyruvate + NADH + H(+)</text>
        <dbReference type="Rhea" id="RHEA:12641"/>
        <dbReference type="ChEBI" id="CHEBI:15378"/>
        <dbReference type="ChEBI" id="CHEBI:18110"/>
        <dbReference type="ChEBI" id="CHEBI:57540"/>
        <dbReference type="ChEBI" id="CHEBI:57945"/>
        <dbReference type="ChEBI" id="CHEBI:58272"/>
        <dbReference type="EC" id="1.1.1.95"/>
    </reaction>
</comment>
<dbReference type="Proteomes" id="UP000653305">
    <property type="component" value="Unassembled WGS sequence"/>
</dbReference>
<evidence type="ECO:0000256" key="8">
    <source>
        <dbReference type="ARBA" id="ARBA00023027"/>
    </source>
</evidence>
<dbReference type="FunFam" id="3.40.50.720:FF:000616">
    <property type="entry name" value="D-3-phosphoglycerate dehydrogenase 2 chloroplastic"/>
    <property type="match status" value="1"/>
</dbReference>
<dbReference type="SUPFAM" id="SSF55021">
    <property type="entry name" value="ACT-like"/>
    <property type="match status" value="1"/>
</dbReference>
<dbReference type="EC" id="1.1.1.95" evidence="10"/>
<dbReference type="InterPro" id="IPR036291">
    <property type="entry name" value="NAD(P)-bd_dom_sf"/>
</dbReference>
<dbReference type="InterPro" id="IPR006140">
    <property type="entry name" value="D-isomer_DH_NAD-bd"/>
</dbReference>
<evidence type="ECO:0000256" key="10">
    <source>
        <dbReference type="RuleBase" id="RU363003"/>
    </source>
</evidence>
<dbReference type="Gene3D" id="3.30.70.260">
    <property type="match status" value="1"/>
</dbReference>
<dbReference type="SUPFAM" id="SSF52283">
    <property type="entry name" value="Formate/glycerate dehydrogenase catalytic domain-like"/>
    <property type="match status" value="1"/>
</dbReference>
<dbReference type="InterPro" id="IPR006139">
    <property type="entry name" value="D-isomer_2_OHA_DH_cat_dom"/>
</dbReference>
<dbReference type="InterPro" id="IPR002912">
    <property type="entry name" value="ACT_dom"/>
</dbReference>